<evidence type="ECO:0000259" key="1">
    <source>
        <dbReference type="PROSITE" id="PS00125"/>
    </source>
</evidence>
<proteinExistence type="predicted"/>
<dbReference type="PROSITE" id="PS00125">
    <property type="entry name" value="SER_THR_PHOSPHATASE"/>
    <property type="match status" value="1"/>
</dbReference>
<dbReference type="PANTHER" id="PTHR42850">
    <property type="entry name" value="METALLOPHOSPHOESTERASE"/>
    <property type="match status" value="1"/>
</dbReference>
<comment type="caution">
    <text evidence="2">The sequence shown here is derived from an EMBL/GenBank/DDBJ whole genome shotgun (WGS) entry which is preliminary data.</text>
</comment>
<accession>A0ABT7XT35</accession>
<dbReference type="PANTHER" id="PTHR42850:SF10">
    <property type="entry name" value="SERINE_THREONINE-PROTEIN PHOSPHATASE 1"/>
    <property type="match status" value="1"/>
</dbReference>
<dbReference type="EMBL" id="JAUEDK010000048">
    <property type="protein sequence ID" value="MDN0076966.1"/>
    <property type="molecule type" value="Genomic_DNA"/>
</dbReference>
<dbReference type="InterPro" id="IPR006186">
    <property type="entry name" value="Ser/Thr-sp_prot-phosphatase"/>
</dbReference>
<dbReference type="InterPro" id="IPR050126">
    <property type="entry name" value="Ap4A_hydrolase"/>
</dbReference>
<evidence type="ECO:0000313" key="3">
    <source>
        <dbReference type="Proteomes" id="UP001168540"/>
    </source>
</evidence>
<dbReference type="RefSeq" id="WP_289831595.1">
    <property type="nucleotide sequence ID" value="NZ_JAUEDK010000048.1"/>
</dbReference>
<protein>
    <submittedName>
        <fullName evidence="2">Metallophosphoesterase</fullName>
    </submittedName>
</protein>
<organism evidence="2 3">
    <name type="scientific">Crenobacter oryzisoli</name>
    <dbReference type="NCBI Taxonomy" id="3056844"/>
    <lineage>
        <taxon>Bacteria</taxon>
        <taxon>Pseudomonadati</taxon>
        <taxon>Pseudomonadota</taxon>
        <taxon>Betaproteobacteria</taxon>
        <taxon>Neisseriales</taxon>
        <taxon>Neisseriaceae</taxon>
        <taxon>Crenobacter</taxon>
    </lineage>
</organism>
<dbReference type="InterPro" id="IPR029052">
    <property type="entry name" value="Metallo-depent_PP-like"/>
</dbReference>
<dbReference type="InterPro" id="IPR004843">
    <property type="entry name" value="Calcineurin-like_PHP"/>
</dbReference>
<dbReference type="SUPFAM" id="SSF56300">
    <property type="entry name" value="Metallo-dependent phosphatases"/>
    <property type="match status" value="1"/>
</dbReference>
<dbReference type="Proteomes" id="UP001168540">
    <property type="component" value="Unassembled WGS sequence"/>
</dbReference>
<name>A0ABT7XT35_9NEIS</name>
<feature type="domain" description="Serine/threonine specific protein phosphatases" evidence="1">
    <location>
        <begin position="72"/>
        <end position="77"/>
    </location>
</feature>
<dbReference type="Gene3D" id="3.60.21.10">
    <property type="match status" value="1"/>
</dbReference>
<reference evidence="2" key="1">
    <citation type="submission" date="2023-06" db="EMBL/GenBank/DDBJ databases">
        <authorList>
            <person name="Zhang S."/>
        </authorList>
    </citation>
    <scope>NUCLEOTIDE SEQUENCE</scope>
    <source>
        <strain evidence="2">SG2303</strain>
    </source>
</reference>
<evidence type="ECO:0000313" key="2">
    <source>
        <dbReference type="EMBL" id="MDN0076966.1"/>
    </source>
</evidence>
<gene>
    <name evidence="2" type="ORF">QU481_19150</name>
</gene>
<keyword evidence="3" id="KW-1185">Reference proteome</keyword>
<dbReference type="Pfam" id="PF00149">
    <property type="entry name" value="Metallophos"/>
    <property type="match status" value="1"/>
</dbReference>
<sequence>MITLKRFEENTQGNDWVVGDLHGCFGLLKALLREINFDEAADRLFSVGDLVDRGPDSAGVLNLLALPWLYSVRGNHEQIALDTDLTDNDSKAYYQSIGGSWFLRAPKLAQDAYRKAFADLPLAIEVATLLGPIGIVHADCPLPTWGQFARTLEDEDTAIQLQMMAQWSRDRIMRGNERGIPDLRALIVGHTPRAMPEALGNVIDIDTGAVYGNALTAIRLWDLETISVGA</sequence>